<keyword evidence="2" id="KW-1185">Reference proteome</keyword>
<gene>
    <name evidence="1" type="ORF">C1645_824114</name>
</gene>
<dbReference type="EMBL" id="QKYT01000200">
    <property type="protein sequence ID" value="RIA89924.1"/>
    <property type="molecule type" value="Genomic_DNA"/>
</dbReference>
<name>A0A397T4E6_9GLOM</name>
<evidence type="ECO:0000313" key="1">
    <source>
        <dbReference type="EMBL" id="RIA89924.1"/>
    </source>
</evidence>
<dbReference type="OrthoDB" id="2430272at2759"/>
<accession>A0A397T4E6</accession>
<dbReference type="Proteomes" id="UP000265703">
    <property type="component" value="Unassembled WGS sequence"/>
</dbReference>
<evidence type="ECO:0000313" key="2">
    <source>
        <dbReference type="Proteomes" id="UP000265703"/>
    </source>
</evidence>
<comment type="caution">
    <text evidence="1">The sequence shown here is derived from an EMBL/GenBank/DDBJ whole genome shotgun (WGS) entry which is preliminary data.</text>
</comment>
<dbReference type="AlphaFoldDB" id="A0A397T4E6"/>
<reference evidence="1 2" key="1">
    <citation type="submission" date="2018-06" db="EMBL/GenBank/DDBJ databases">
        <title>Comparative genomics reveals the genomic features of Rhizophagus irregularis, R. cerebriforme, R. diaphanum and Gigaspora rosea, and their symbiotic lifestyle signature.</title>
        <authorList>
            <person name="Morin E."/>
            <person name="San Clemente H."/>
            <person name="Chen E.C.H."/>
            <person name="De La Providencia I."/>
            <person name="Hainaut M."/>
            <person name="Kuo A."/>
            <person name="Kohler A."/>
            <person name="Murat C."/>
            <person name="Tang N."/>
            <person name="Roy S."/>
            <person name="Loubradou J."/>
            <person name="Henrissat B."/>
            <person name="Grigoriev I.V."/>
            <person name="Corradi N."/>
            <person name="Roux C."/>
            <person name="Martin F.M."/>
        </authorList>
    </citation>
    <scope>NUCLEOTIDE SEQUENCE [LARGE SCALE GENOMIC DNA]</scope>
    <source>
        <strain evidence="1 2">DAOM 227022</strain>
    </source>
</reference>
<protein>
    <submittedName>
        <fullName evidence="1">Uncharacterized protein</fullName>
    </submittedName>
</protein>
<sequence>MEEEQPTEQPMKESPQQYTLDIATMNETWNKIFEQTITKLELLDEKLKFVDDKVGLVDNKIEHTFPLLEPLERAFLILALQIALDNMIIIDTPSKCNASLLATEIIAIMKQVVNGMERNIVLAVFVQVINSSLQSQVRYQENSCCLPPVKYTREDYHCDLTPIFEKYKCTIYGNNDSEGMHCQHWCSEENYRDYLNRFRARREEMKEYKPKYSNWLAYLANH</sequence>
<organism evidence="1 2">
    <name type="scientific">Glomus cerebriforme</name>
    <dbReference type="NCBI Taxonomy" id="658196"/>
    <lineage>
        <taxon>Eukaryota</taxon>
        <taxon>Fungi</taxon>
        <taxon>Fungi incertae sedis</taxon>
        <taxon>Mucoromycota</taxon>
        <taxon>Glomeromycotina</taxon>
        <taxon>Glomeromycetes</taxon>
        <taxon>Glomerales</taxon>
        <taxon>Glomeraceae</taxon>
        <taxon>Glomus</taxon>
    </lineage>
</organism>
<proteinExistence type="predicted"/>